<sequence>MSARLRALPGHWFEILIGTIFWCLLWGGFAPSDVLGGAAAAALVVLLFPLPRVARELTLRPWPLAVLIARFLADMVVSALQVAWYALRPAGAPASSVIAVRLRSRSDLFLTATGMLCTLIPGSVVVEAQRSTGTLFLHAFGAATPEAAEEARRRTLEQEERVLRALARREELEEAGLA</sequence>
<accession>A0A1X6WSK2</accession>
<keyword evidence="6 7" id="KW-0472">Membrane</keyword>
<reference evidence="8 9" key="1">
    <citation type="submission" date="2017-02" db="EMBL/GenBank/DDBJ databases">
        <authorList>
            <person name="Peterson S.W."/>
        </authorList>
    </citation>
    <scope>NUCLEOTIDE SEQUENCE [LARGE SCALE GENOMIC DNA]</scope>
    <source>
        <strain evidence="8 9">CIP104813</strain>
    </source>
</reference>
<feature type="transmembrane region" description="Helical" evidence="7">
    <location>
        <begin position="12"/>
        <end position="29"/>
    </location>
</feature>
<keyword evidence="5 7" id="KW-1133">Transmembrane helix</keyword>
<dbReference type="EMBL" id="FWFG01000001">
    <property type="protein sequence ID" value="SLM87650.1"/>
    <property type="molecule type" value="Genomic_DNA"/>
</dbReference>
<evidence type="ECO:0000313" key="9">
    <source>
        <dbReference type="Proteomes" id="UP000195981"/>
    </source>
</evidence>
<dbReference type="Proteomes" id="UP000195981">
    <property type="component" value="Unassembled WGS sequence"/>
</dbReference>
<comment type="similarity">
    <text evidence="2">Belongs to the CPA3 antiporters (TC 2.A.63) subunit E family.</text>
</comment>
<keyword evidence="4 7" id="KW-0812">Transmembrane</keyword>
<comment type="subcellular location">
    <subcellularLocation>
        <location evidence="1">Cell membrane</location>
        <topology evidence="1">Multi-pass membrane protein</topology>
    </subcellularLocation>
</comment>
<evidence type="ECO:0000256" key="4">
    <source>
        <dbReference type="ARBA" id="ARBA00022692"/>
    </source>
</evidence>
<dbReference type="AlphaFoldDB" id="A0A1X6WSK2"/>
<dbReference type="Pfam" id="PF01899">
    <property type="entry name" value="MNHE"/>
    <property type="match status" value="1"/>
</dbReference>
<dbReference type="PANTHER" id="PTHR34584">
    <property type="entry name" value="NA(+)/H(+) ANTIPORTER SUBUNIT E1"/>
    <property type="match status" value="1"/>
</dbReference>
<feature type="transmembrane region" description="Helical" evidence="7">
    <location>
        <begin position="35"/>
        <end position="54"/>
    </location>
</feature>
<evidence type="ECO:0000313" key="8">
    <source>
        <dbReference type="EMBL" id="SLM87650.1"/>
    </source>
</evidence>
<dbReference type="PANTHER" id="PTHR34584:SF1">
    <property type="entry name" value="NA(+)_H(+) ANTIPORTER SUBUNIT E1"/>
    <property type="match status" value="1"/>
</dbReference>
<evidence type="ECO:0000256" key="3">
    <source>
        <dbReference type="ARBA" id="ARBA00022475"/>
    </source>
</evidence>
<evidence type="ECO:0000256" key="6">
    <source>
        <dbReference type="ARBA" id="ARBA00023136"/>
    </source>
</evidence>
<evidence type="ECO:0000256" key="7">
    <source>
        <dbReference type="SAM" id="Phobius"/>
    </source>
</evidence>
<gene>
    <name evidence="8" type="ORF">FM110_00020</name>
</gene>
<dbReference type="OrthoDB" id="3556991at2"/>
<dbReference type="GO" id="GO:0005886">
    <property type="term" value="C:plasma membrane"/>
    <property type="evidence" value="ECO:0007669"/>
    <property type="project" value="UniProtKB-SubCell"/>
</dbReference>
<evidence type="ECO:0000256" key="1">
    <source>
        <dbReference type="ARBA" id="ARBA00004651"/>
    </source>
</evidence>
<feature type="transmembrane region" description="Helical" evidence="7">
    <location>
        <begin position="107"/>
        <end position="126"/>
    </location>
</feature>
<dbReference type="NCBIfam" id="NF006521">
    <property type="entry name" value="PRK08965.1-5"/>
    <property type="match status" value="1"/>
</dbReference>
<dbReference type="RefSeq" id="WP_087101469.1">
    <property type="nucleotide sequence ID" value="NZ_FWFG01000001.1"/>
</dbReference>
<keyword evidence="9" id="KW-1185">Reference proteome</keyword>
<feature type="transmembrane region" description="Helical" evidence="7">
    <location>
        <begin position="66"/>
        <end position="87"/>
    </location>
</feature>
<organism evidence="8 9">
    <name type="scientific">Brachybacterium nesterenkovii</name>
    <dbReference type="NCBI Taxonomy" id="47847"/>
    <lineage>
        <taxon>Bacteria</taxon>
        <taxon>Bacillati</taxon>
        <taxon>Actinomycetota</taxon>
        <taxon>Actinomycetes</taxon>
        <taxon>Micrococcales</taxon>
        <taxon>Dermabacteraceae</taxon>
        <taxon>Brachybacterium</taxon>
    </lineage>
</organism>
<name>A0A1X6WSK2_9MICO</name>
<dbReference type="GO" id="GO:0008324">
    <property type="term" value="F:monoatomic cation transmembrane transporter activity"/>
    <property type="evidence" value="ECO:0007669"/>
    <property type="project" value="InterPro"/>
</dbReference>
<evidence type="ECO:0000256" key="2">
    <source>
        <dbReference type="ARBA" id="ARBA00006228"/>
    </source>
</evidence>
<evidence type="ECO:0000256" key="5">
    <source>
        <dbReference type="ARBA" id="ARBA00022989"/>
    </source>
</evidence>
<proteinExistence type="inferred from homology"/>
<protein>
    <submittedName>
        <fullName evidence="8">Na(+) H(+) antiporter subunit E</fullName>
    </submittedName>
</protein>
<keyword evidence="3" id="KW-1003">Cell membrane</keyword>
<dbReference type="InterPro" id="IPR002758">
    <property type="entry name" value="Cation_antiport_E"/>
</dbReference>